<dbReference type="EMBL" id="VSRR010000995">
    <property type="protein sequence ID" value="MPC21604.1"/>
    <property type="molecule type" value="Genomic_DNA"/>
</dbReference>
<name>A0A5B7DKQ9_PORTR</name>
<evidence type="ECO:0000256" key="1">
    <source>
        <dbReference type="SAM" id="MobiDB-lite"/>
    </source>
</evidence>
<evidence type="ECO:0000313" key="3">
    <source>
        <dbReference type="Proteomes" id="UP000324222"/>
    </source>
</evidence>
<dbReference type="Proteomes" id="UP000324222">
    <property type="component" value="Unassembled WGS sequence"/>
</dbReference>
<feature type="compositionally biased region" description="Basic residues" evidence="1">
    <location>
        <begin position="1"/>
        <end position="11"/>
    </location>
</feature>
<protein>
    <submittedName>
        <fullName evidence="2">Uncharacterized protein</fullName>
    </submittedName>
</protein>
<evidence type="ECO:0000313" key="2">
    <source>
        <dbReference type="EMBL" id="MPC21604.1"/>
    </source>
</evidence>
<accession>A0A5B7DKQ9</accession>
<dbReference type="AlphaFoldDB" id="A0A5B7DKQ9"/>
<organism evidence="2 3">
    <name type="scientific">Portunus trituberculatus</name>
    <name type="common">Swimming crab</name>
    <name type="synonym">Neptunus trituberculatus</name>
    <dbReference type="NCBI Taxonomy" id="210409"/>
    <lineage>
        <taxon>Eukaryota</taxon>
        <taxon>Metazoa</taxon>
        <taxon>Ecdysozoa</taxon>
        <taxon>Arthropoda</taxon>
        <taxon>Crustacea</taxon>
        <taxon>Multicrustacea</taxon>
        <taxon>Malacostraca</taxon>
        <taxon>Eumalacostraca</taxon>
        <taxon>Eucarida</taxon>
        <taxon>Decapoda</taxon>
        <taxon>Pleocyemata</taxon>
        <taxon>Brachyura</taxon>
        <taxon>Eubrachyura</taxon>
        <taxon>Portunoidea</taxon>
        <taxon>Portunidae</taxon>
        <taxon>Portuninae</taxon>
        <taxon>Portunus</taxon>
    </lineage>
</organism>
<gene>
    <name evidence="2" type="ORF">E2C01_014594</name>
</gene>
<proteinExistence type="predicted"/>
<reference evidence="2 3" key="1">
    <citation type="submission" date="2019-05" db="EMBL/GenBank/DDBJ databases">
        <title>Another draft genome of Portunus trituberculatus and its Hox gene families provides insights of decapod evolution.</title>
        <authorList>
            <person name="Jeong J.-H."/>
            <person name="Song I."/>
            <person name="Kim S."/>
            <person name="Choi T."/>
            <person name="Kim D."/>
            <person name="Ryu S."/>
            <person name="Kim W."/>
        </authorList>
    </citation>
    <scope>NUCLEOTIDE SEQUENCE [LARGE SCALE GENOMIC DNA]</scope>
    <source>
        <tissue evidence="2">Muscle</tissue>
    </source>
</reference>
<sequence length="61" mass="6321">MGGRKLTVRARPRVDMSPPDLFPPGGQLVIKQAAALPTNSVTTTVTVTPDCMPAAADTTLS</sequence>
<keyword evidence="3" id="KW-1185">Reference proteome</keyword>
<comment type="caution">
    <text evidence="2">The sequence shown here is derived from an EMBL/GenBank/DDBJ whole genome shotgun (WGS) entry which is preliminary data.</text>
</comment>
<feature type="region of interest" description="Disordered" evidence="1">
    <location>
        <begin position="1"/>
        <end position="20"/>
    </location>
</feature>